<protein>
    <submittedName>
        <fullName evidence="7">FAD/FMN-containing dehydrogenase</fullName>
    </submittedName>
</protein>
<evidence type="ECO:0000313" key="7">
    <source>
        <dbReference type="EMBL" id="SFH94398.1"/>
    </source>
</evidence>
<gene>
    <name evidence="7" type="ORF">SAMN05216258_103205</name>
</gene>
<dbReference type="InterPro" id="IPR016166">
    <property type="entry name" value="FAD-bd_PCMH"/>
</dbReference>
<dbReference type="InterPro" id="IPR016169">
    <property type="entry name" value="FAD-bd_PCMH_sub2"/>
</dbReference>
<accession>A0A1I3E688</accession>
<evidence type="ECO:0000256" key="2">
    <source>
        <dbReference type="ARBA" id="ARBA00008000"/>
    </source>
</evidence>
<evidence type="ECO:0000313" key="8">
    <source>
        <dbReference type="Proteomes" id="UP000199377"/>
    </source>
</evidence>
<dbReference type="GO" id="GO:0016491">
    <property type="term" value="F:oxidoreductase activity"/>
    <property type="evidence" value="ECO:0007669"/>
    <property type="project" value="UniProtKB-KW"/>
</dbReference>
<evidence type="ECO:0000256" key="3">
    <source>
        <dbReference type="ARBA" id="ARBA00022630"/>
    </source>
</evidence>
<sequence>MTDTPSLDRPAEALDALRAALAAAGPDLPPDLLVFGDAIPERNLQDWSRQPPVRPLALARPRSTQEVAAVLRACAQTGLAVVPQGGLTGLVRGAHPVAGGVALSMERLTGVEEVDAEGATMIVRAGTPLQQVQQAAEQAGLFFPLDLGSRGSCSIGGNVSTNAGGNRVIRYGTARDQVLGLEAVLPDGTVVNALNRLVKNNTGYDIKHLFIGAEGTLGAITRIALRLQPRPAALDAALCALPDYASLLGLLSALRARFGPGLTSFEAMWDEYLDTIVSTFDLRRPFAAAHRFYAIVEISRFGAGDESRLPDALGELMEQGLIEDALIAQTEREAAAFWQIREIVGDLRQKAGPLVSYDIGLPAGVTDRFVETSAARVRAQWPDAMHLAYGHLGDNNLHLIVRSPACGSDQPRDGFDRAIYDTVREFGGSISAEHGIGTTKRPYLGHSRSPEEIAVMRMVKRALDPEGRMNPGKVLEG</sequence>
<dbReference type="SUPFAM" id="SSF55103">
    <property type="entry name" value="FAD-linked oxidases, C-terminal domain"/>
    <property type="match status" value="1"/>
</dbReference>
<organism evidence="7 8">
    <name type="scientific">Albimonas pacifica</name>
    <dbReference type="NCBI Taxonomy" id="1114924"/>
    <lineage>
        <taxon>Bacteria</taxon>
        <taxon>Pseudomonadati</taxon>
        <taxon>Pseudomonadota</taxon>
        <taxon>Alphaproteobacteria</taxon>
        <taxon>Rhodobacterales</taxon>
        <taxon>Paracoccaceae</taxon>
        <taxon>Albimonas</taxon>
    </lineage>
</organism>
<keyword evidence="5" id="KW-0560">Oxidoreductase</keyword>
<keyword evidence="8" id="KW-1185">Reference proteome</keyword>
<dbReference type="InterPro" id="IPR016171">
    <property type="entry name" value="Vanillyl_alc_oxidase_C-sub2"/>
</dbReference>
<dbReference type="InterPro" id="IPR036318">
    <property type="entry name" value="FAD-bd_PCMH-like_sf"/>
</dbReference>
<dbReference type="InterPro" id="IPR006094">
    <property type="entry name" value="Oxid_FAD_bind_N"/>
</dbReference>
<feature type="domain" description="FAD-binding PCMH-type" evidence="6">
    <location>
        <begin position="50"/>
        <end position="230"/>
    </location>
</feature>
<proteinExistence type="inferred from homology"/>
<dbReference type="InterPro" id="IPR016164">
    <property type="entry name" value="FAD-linked_Oxase-like_C"/>
</dbReference>
<dbReference type="Gene3D" id="3.30.465.10">
    <property type="match status" value="1"/>
</dbReference>
<evidence type="ECO:0000256" key="5">
    <source>
        <dbReference type="ARBA" id="ARBA00023002"/>
    </source>
</evidence>
<dbReference type="Pfam" id="PF01565">
    <property type="entry name" value="FAD_binding_4"/>
    <property type="match status" value="1"/>
</dbReference>
<dbReference type="PANTHER" id="PTHR43716:SF1">
    <property type="entry name" value="D-2-HYDROXYGLUTARATE DEHYDROGENASE, MITOCHONDRIAL"/>
    <property type="match status" value="1"/>
</dbReference>
<dbReference type="SUPFAM" id="SSF56176">
    <property type="entry name" value="FAD-binding/transporter-associated domain-like"/>
    <property type="match status" value="1"/>
</dbReference>
<comment type="cofactor">
    <cofactor evidence="1">
        <name>FAD</name>
        <dbReference type="ChEBI" id="CHEBI:57692"/>
    </cofactor>
</comment>
<dbReference type="EMBL" id="FOQH01000003">
    <property type="protein sequence ID" value="SFH94398.1"/>
    <property type="molecule type" value="Genomic_DNA"/>
</dbReference>
<name>A0A1I3E688_9RHOB</name>
<evidence type="ECO:0000259" key="6">
    <source>
        <dbReference type="PROSITE" id="PS51387"/>
    </source>
</evidence>
<dbReference type="GO" id="GO:0071949">
    <property type="term" value="F:FAD binding"/>
    <property type="evidence" value="ECO:0007669"/>
    <property type="project" value="InterPro"/>
</dbReference>
<keyword evidence="3" id="KW-0285">Flavoprotein</keyword>
<dbReference type="Gene3D" id="3.30.70.2740">
    <property type="match status" value="1"/>
</dbReference>
<evidence type="ECO:0000256" key="1">
    <source>
        <dbReference type="ARBA" id="ARBA00001974"/>
    </source>
</evidence>
<dbReference type="InterPro" id="IPR004113">
    <property type="entry name" value="FAD-bd_oxidored_4_C"/>
</dbReference>
<dbReference type="Proteomes" id="UP000199377">
    <property type="component" value="Unassembled WGS sequence"/>
</dbReference>
<dbReference type="AlphaFoldDB" id="A0A1I3E688"/>
<dbReference type="Pfam" id="PF02913">
    <property type="entry name" value="FAD-oxidase_C"/>
    <property type="match status" value="1"/>
</dbReference>
<dbReference type="GO" id="GO:0022904">
    <property type="term" value="P:respiratory electron transport chain"/>
    <property type="evidence" value="ECO:0007669"/>
    <property type="project" value="TreeGrafter"/>
</dbReference>
<dbReference type="InterPro" id="IPR051264">
    <property type="entry name" value="FAD-oxidored/transferase_4"/>
</dbReference>
<dbReference type="STRING" id="1114924.SAMN05216258_103205"/>
<dbReference type="RefSeq" id="WP_092859001.1">
    <property type="nucleotide sequence ID" value="NZ_FOQH01000003.1"/>
</dbReference>
<evidence type="ECO:0000256" key="4">
    <source>
        <dbReference type="ARBA" id="ARBA00022827"/>
    </source>
</evidence>
<dbReference type="Gene3D" id="1.10.45.10">
    <property type="entry name" value="Vanillyl-alcohol Oxidase, Chain A, domain 4"/>
    <property type="match status" value="1"/>
</dbReference>
<dbReference type="PROSITE" id="PS51387">
    <property type="entry name" value="FAD_PCMH"/>
    <property type="match status" value="1"/>
</dbReference>
<keyword evidence="4" id="KW-0274">FAD</keyword>
<dbReference type="PANTHER" id="PTHR43716">
    <property type="entry name" value="D-2-HYDROXYGLUTARATE DEHYDROGENASE, MITOCHONDRIAL"/>
    <property type="match status" value="1"/>
</dbReference>
<dbReference type="FunFam" id="1.10.45.10:FF:000001">
    <property type="entry name" value="D-lactate dehydrogenase mitochondrial"/>
    <property type="match status" value="1"/>
</dbReference>
<reference evidence="7 8" key="1">
    <citation type="submission" date="2016-10" db="EMBL/GenBank/DDBJ databases">
        <authorList>
            <person name="de Groot N.N."/>
        </authorList>
    </citation>
    <scope>NUCLEOTIDE SEQUENCE [LARGE SCALE GENOMIC DNA]</scope>
    <source>
        <strain evidence="7 8">CGMCC 1.11030</strain>
    </source>
</reference>
<comment type="similarity">
    <text evidence="2">Belongs to the FAD-binding oxidoreductase/transferase type 4 family.</text>
</comment>
<dbReference type="Gene3D" id="3.30.70.2190">
    <property type="match status" value="1"/>
</dbReference>
<dbReference type="OrthoDB" id="9811557at2"/>